<feature type="disulfide bond" evidence="12">
    <location>
        <begin position="103"/>
        <end position="112"/>
    </location>
</feature>
<dbReference type="GO" id="GO:0043256">
    <property type="term" value="C:laminin complex"/>
    <property type="evidence" value="ECO:0007669"/>
    <property type="project" value="TreeGrafter"/>
</dbReference>
<feature type="domain" description="Laminin EGF-like" evidence="13">
    <location>
        <begin position="84"/>
        <end position="135"/>
    </location>
</feature>
<dbReference type="GO" id="GO:0070831">
    <property type="term" value="P:basement membrane assembly"/>
    <property type="evidence" value="ECO:0007669"/>
    <property type="project" value="TreeGrafter"/>
</dbReference>
<name>A0A7J5ZFR0_DISMA</name>
<evidence type="ECO:0000256" key="5">
    <source>
        <dbReference type="ARBA" id="ARBA00022737"/>
    </source>
</evidence>
<organism evidence="14 15">
    <name type="scientific">Dissostichus mawsoni</name>
    <name type="common">Antarctic cod</name>
    <dbReference type="NCBI Taxonomy" id="36200"/>
    <lineage>
        <taxon>Eukaryota</taxon>
        <taxon>Metazoa</taxon>
        <taxon>Chordata</taxon>
        <taxon>Craniata</taxon>
        <taxon>Vertebrata</taxon>
        <taxon>Euteleostomi</taxon>
        <taxon>Actinopterygii</taxon>
        <taxon>Neopterygii</taxon>
        <taxon>Teleostei</taxon>
        <taxon>Neoteleostei</taxon>
        <taxon>Acanthomorphata</taxon>
        <taxon>Eupercaria</taxon>
        <taxon>Perciformes</taxon>
        <taxon>Notothenioidei</taxon>
        <taxon>Nototheniidae</taxon>
        <taxon>Dissostichus</taxon>
    </lineage>
</organism>
<dbReference type="SUPFAM" id="SSF57196">
    <property type="entry name" value="EGF/Laminin"/>
    <property type="match status" value="3"/>
</dbReference>
<dbReference type="GO" id="GO:0034446">
    <property type="term" value="P:substrate adhesion-dependent cell spreading"/>
    <property type="evidence" value="ECO:0007669"/>
    <property type="project" value="TreeGrafter"/>
</dbReference>
<keyword evidence="10" id="KW-0325">Glycoprotein</keyword>
<evidence type="ECO:0000256" key="10">
    <source>
        <dbReference type="ARBA" id="ARBA00023180"/>
    </source>
</evidence>
<dbReference type="Pfam" id="PF24973">
    <property type="entry name" value="EGF_LMN_ATRN"/>
    <property type="match status" value="1"/>
</dbReference>
<feature type="domain" description="Laminin EGF-like" evidence="13">
    <location>
        <begin position="1"/>
        <end position="37"/>
    </location>
</feature>
<comment type="caution">
    <text evidence="12">Lacks conserved residue(s) required for the propagation of feature annotation.</text>
</comment>
<dbReference type="FunFam" id="2.10.25.10:FF:000209">
    <property type="entry name" value="Laminin subunit alpha 5"/>
    <property type="match status" value="1"/>
</dbReference>
<dbReference type="FunFam" id="2.10.25.10:FF:000065">
    <property type="entry name" value="Laminin subunit beta 1"/>
    <property type="match status" value="1"/>
</dbReference>
<dbReference type="CDD" id="cd00055">
    <property type="entry name" value="EGF_Lam"/>
    <property type="match status" value="3"/>
</dbReference>
<evidence type="ECO:0000256" key="4">
    <source>
        <dbReference type="ARBA" id="ARBA00022729"/>
    </source>
</evidence>
<dbReference type="Gene3D" id="2.10.25.10">
    <property type="entry name" value="Laminin"/>
    <property type="match status" value="3"/>
</dbReference>
<dbReference type="GO" id="GO:0007411">
    <property type="term" value="P:axon guidance"/>
    <property type="evidence" value="ECO:0007669"/>
    <property type="project" value="TreeGrafter"/>
</dbReference>
<keyword evidence="3" id="KW-0272">Extracellular matrix</keyword>
<comment type="subcellular location">
    <subcellularLocation>
        <location evidence="1">Secreted</location>
        <location evidence="1">Extracellular space</location>
        <location evidence="1">Extracellular matrix</location>
        <location evidence="1">Basement membrane</location>
    </subcellularLocation>
</comment>
<evidence type="ECO:0000256" key="1">
    <source>
        <dbReference type="ARBA" id="ARBA00004302"/>
    </source>
</evidence>
<comment type="caution">
    <text evidence="14">The sequence shown here is derived from an EMBL/GenBank/DDBJ whole genome shotgun (WGS) entry which is preliminary data.</text>
</comment>
<dbReference type="FunFam" id="2.10.25.10:FF:000074">
    <property type="entry name" value="Laminin subunit alpha"/>
    <property type="match status" value="1"/>
</dbReference>
<feature type="disulfide bond" evidence="12">
    <location>
        <begin position="11"/>
        <end position="20"/>
    </location>
</feature>
<evidence type="ECO:0000256" key="9">
    <source>
        <dbReference type="ARBA" id="ARBA00023157"/>
    </source>
</evidence>
<gene>
    <name evidence="14" type="ORF">F7725_000256</name>
</gene>
<dbReference type="SMART" id="SM00180">
    <property type="entry name" value="EGF_Lam"/>
    <property type="match status" value="3"/>
</dbReference>
<protein>
    <recommendedName>
        <fullName evidence="13">Laminin EGF-like domain-containing protein</fullName>
    </recommendedName>
</protein>
<evidence type="ECO:0000313" key="14">
    <source>
        <dbReference type="EMBL" id="KAF3860001.1"/>
    </source>
</evidence>
<keyword evidence="4" id="KW-0732">Signal</keyword>
<dbReference type="PANTHER" id="PTHR10574:SF36">
    <property type="entry name" value="LAMININ SUBUNIT BETA-2"/>
    <property type="match status" value="1"/>
</dbReference>
<proteinExistence type="predicted"/>
<dbReference type="Proteomes" id="UP000518266">
    <property type="component" value="Unassembled WGS sequence"/>
</dbReference>
<dbReference type="GO" id="GO:0009888">
    <property type="term" value="P:tissue development"/>
    <property type="evidence" value="ECO:0007669"/>
    <property type="project" value="TreeGrafter"/>
</dbReference>
<dbReference type="PROSITE" id="PS50027">
    <property type="entry name" value="EGF_LAM_2"/>
    <property type="match status" value="3"/>
</dbReference>
<dbReference type="PRINTS" id="PR00011">
    <property type="entry name" value="EGFLAMININ"/>
</dbReference>
<evidence type="ECO:0000256" key="11">
    <source>
        <dbReference type="ARBA" id="ARBA00023292"/>
    </source>
</evidence>
<feature type="disulfide bond" evidence="12">
    <location>
        <begin position="38"/>
        <end position="50"/>
    </location>
</feature>
<dbReference type="InterPro" id="IPR050440">
    <property type="entry name" value="Laminin/Netrin_ECM"/>
</dbReference>
<dbReference type="AlphaFoldDB" id="A0A7J5ZFR0"/>
<feature type="disulfide bond" evidence="12">
    <location>
        <begin position="59"/>
        <end position="68"/>
    </location>
</feature>
<dbReference type="InterPro" id="IPR056863">
    <property type="entry name" value="LMN_ATRN_NET-like_EGF"/>
</dbReference>
<evidence type="ECO:0000259" key="13">
    <source>
        <dbReference type="PROSITE" id="PS50027"/>
    </source>
</evidence>
<evidence type="ECO:0000256" key="6">
    <source>
        <dbReference type="ARBA" id="ARBA00022869"/>
    </source>
</evidence>
<dbReference type="Pfam" id="PF00053">
    <property type="entry name" value="EGF_laminin"/>
    <property type="match status" value="2"/>
</dbReference>
<evidence type="ECO:0000256" key="8">
    <source>
        <dbReference type="ARBA" id="ARBA00023054"/>
    </source>
</evidence>
<keyword evidence="8" id="KW-0175">Coiled coil</keyword>
<feature type="domain" description="Laminin EGF-like" evidence="13">
    <location>
        <begin position="38"/>
        <end position="83"/>
    </location>
</feature>
<dbReference type="GO" id="GO:0016477">
    <property type="term" value="P:cell migration"/>
    <property type="evidence" value="ECO:0007669"/>
    <property type="project" value="TreeGrafter"/>
</dbReference>
<evidence type="ECO:0000256" key="7">
    <source>
        <dbReference type="ARBA" id="ARBA00022889"/>
    </source>
</evidence>
<dbReference type="PROSITE" id="PS01248">
    <property type="entry name" value="EGF_LAM_1"/>
    <property type="match status" value="1"/>
</dbReference>
<keyword evidence="7" id="KW-0130">Cell adhesion</keyword>
<feature type="disulfide bond" evidence="12">
    <location>
        <begin position="40"/>
        <end position="57"/>
    </location>
</feature>
<dbReference type="InterPro" id="IPR002049">
    <property type="entry name" value="LE_dom"/>
</dbReference>
<keyword evidence="9 12" id="KW-1015">Disulfide bond</keyword>
<dbReference type="GO" id="GO:0009887">
    <property type="term" value="P:animal organ morphogenesis"/>
    <property type="evidence" value="ECO:0007669"/>
    <property type="project" value="TreeGrafter"/>
</dbReference>
<keyword evidence="15" id="KW-1185">Reference proteome</keyword>
<keyword evidence="2" id="KW-0964">Secreted</keyword>
<accession>A0A7J5ZFR0</accession>
<evidence type="ECO:0000313" key="15">
    <source>
        <dbReference type="Proteomes" id="UP000518266"/>
    </source>
</evidence>
<keyword evidence="5" id="KW-0677">Repeat</keyword>
<evidence type="ECO:0000256" key="2">
    <source>
        <dbReference type="ARBA" id="ARBA00022525"/>
    </source>
</evidence>
<dbReference type="OrthoDB" id="8545473at2759"/>
<evidence type="ECO:0000256" key="3">
    <source>
        <dbReference type="ARBA" id="ARBA00022530"/>
    </source>
</evidence>
<keyword evidence="6" id="KW-0084">Basement membrane</keyword>
<evidence type="ECO:0000256" key="12">
    <source>
        <dbReference type="PROSITE-ProRule" id="PRU00460"/>
    </source>
</evidence>
<dbReference type="EMBL" id="JAAKFY010000002">
    <property type="protein sequence ID" value="KAF3860001.1"/>
    <property type="molecule type" value="Genomic_DNA"/>
</dbReference>
<sequence>MCDVRGGQCPCRPSVIGQRCDQCAPGTYGFGPSGCIACGCSLEGAVTRLCDKFTGQCQCRPGAFGLRCDGCQLGHWGFPNCRLCQCNGHAEQCDQRTGACINCRDNTGGDKCDRCGNGYYGNPILGKAANGQCRPCQCPEGPNSGRHFAASCYQDNHNRQIVCNCNQGYTGKI</sequence>
<keyword evidence="11 12" id="KW-0424">Laminin EGF-like domain</keyword>
<reference evidence="14 15" key="1">
    <citation type="submission" date="2020-03" db="EMBL/GenBank/DDBJ databases">
        <title>Dissostichus mawsoni Genome sequencing and assembly.</title>
        <authorList>
            <person name="Park H."/>
        </authorList>
    </citation>
    <scope>NUCLEOTIDE SEQUENCE [LARGE SCALE GENOMIC DNA]</scope>
    <source>
        <strain evidence="14">DM0001</strain>
        <tissue evidence="14">Muscle</tissue>
    </source>
</reference>
<dbReference type="PANTHER" id="PTHR10574">
    <property type="entry name" value="NETRIN/LAMININ-RELATED"/>
    <property type="match status" value="1"/>
</dbReference>